<organism evidence="2 3">
    <name type="scientific">Symbiodinium microadriaticum</name>
    <name type="common">Dinoflagellate</name>
    <name type="synonym">Zooxanthella microadriatica</name>
    <dbReference type="NCBI Taxonomy" id="2951"/>
    <lineage>
        <taxon>Eukaryota</taxon>
        <taxon>Sar</taxon>
        <taxon>Alveolata</taxon>
        <taxon>Dinophyceae</taxon>
        <taxon>Suessiales</taxon>
        <taxon>Symbiodiniaceae</taxon>
        <taxon>Symbiodinium</taxon>
    </lineage>
</organism>
<keyword evidence="3" id="KW-1185">Reference proteome</keyword>
<dbReference type="OrthoDB" id="420675at2759"/>
<dbReference type="Proteomes" id="UP000186817">
    <property type="component" value="Unassembled WGS sequence"/>
</dbReference>
<dbReference type="AlphaFoldDB" id="A0A1Q9EXH7"/>
<feature type="region of interest" description="Disordered" evidence="1">
    <location>
        <begin position="108"/>
        <end position="138"/>
    </location>
</feature>
<evidence type="ECO:0000313" key="3">
    <source>
        <dbReference type="Proteomes" id="UP000186817"/>
    </source>
</evidence>
<dbReference type="EMBL" id="LSRX01000049">
    <property type="protein sequence ID" value="OLQ12082.1"/>
    <property type="molecule type" value="Genomic_DNA"/>
</dbReference>
<sequence length="318" mass="33432">MHISSMAAADGEGMAVAEGEGETGDGGTATEPEVSMGFAAEDNGLSAEVELLDGHSLDLLSCLATRVTTVENHQSELLSELKAIRACLESLQDDFGKLQRVVHRALEENSESAARQSRRGVHDSVDNVPASNPARADVHRVPCVQEAKTAALQPTPYAPPVLDVEAFAQDLAALIPSCPPSILHNTATVFLAAGCSADSISEVQAFNWRVPGVAAHFLRSIAGTGATRNRSGLSRLGASAHSTHWNSAPFILASFRSESPAFCPSARGHCRPLGLLAEEKEAGPPLTDQCYGAAELPMLLGRETQQPASKLHIPATTC</sequence>
<evidence type="ECO:0000256" key="1">
    <source>
        <dbReference type="SAM" id="MobiDB-lite"/>
    </source>
</evidence>
<feature type="compositionally biased region" description="Low complexity" evidence="1">
    <location>
        <begin position="7"/>
        <end position="18"/>
    </location>
</feature>
<proteinExistence type="predicted"/>
<protein>
    <submittedName>
        <fullName evidence="2">Uncharacterized protein</fullName>
    </submittedName>
</protein>
<feature type="region of interest" description="Disordered" evidence="1">
    <location>
        <begin position="1"/>
        <end position="32"/>
    </location>
</feature>
<evidence type="ECO:0000313" key="2">
    <source>
        <dbReference type="EMBL" id="OLQ12082.1"/>
    </source>
</evidence>
<comment type="caution">
    <text evidence="2">The sequence shown here is derived from an EMBL/GenBank/DDBJ whole genome shotgun (WGS) entry which is preliminary data.</text>
</comment>
<gene>
    <name evidence="2" type="ORF">AK812_SmicGene4064</name>
</gene>
<name>A0A1Q9EXH7_SYMMI</name>
<accession>A0A1Q9EXH7</accession>
<reference evidence="2 3" key="1">
    <citation type="submission" date="2016-02" db="EMBL/GenBank/DDBJ databases">
        <title>Genome analysis of coral dinoflagellate symbionts highlights evolutionary adaptations to a symbiotic lifestyle.</title>
        <authorList>
            <person name="Aranda M."/>
            <person name="Li Y."/>
            <person name="Liew Y.J."/>
            <person name="Baumgarten S."/>
            <person name="Simakov O."/>
            <person name="Wilson M."/>
            <person name="Piel J."/>
            <person name="Ashoor H."/>
            <person name="Bougouffa S."/>
            <person name="Bajic V.B."/>
            <person name="Ryu T."/>
            <person name="Ravasi T."/>
            <person name="Bayer T."/>
            <person name="Micklem G."/>
            <person name="Kim H."/>
            <person name="Bhak J."/>
            <person name="Lajeunesse T.C."/>
            <person name="Voolstra C.R."/>
        </authorList>
    </citation>
    <scope>NUCLEOTIDE SEQUENCE [LARGE SCALE GENOMIC DNA]</scope>
    <source>
        <strain evidence="2 3">CCMP2467</strain>
    </source>
</reference>